<evidence type="ECO:0000259" key="1">
    <source>
        <dbReference type="SMART" id="SM01321"/>
    </source>
</evidence>
<dbReference type="PANTHER" id="PTHR34322">
    <property type="entry name" value="TRANSPOSASE, Y1_TNP DOMAIN-CONTAINING"/>
    <property type="match status" value="1"/>
</dbReference>
<dbReference type="InterPro" id="IPR002686">
    <property type="entry name" value="Transposase_17"/>
</dbReference>
<dbReference type="Gene3D" id="3.30.70.1290">
    <property type="entry name" value="Transposase IS200-like"/>
    <property type="match status" value="1"/>
</dbReference>
<dbReference type="RefSeq" id="WP_371717587.1">
    <property type="nucleotide sequence ID" value="NZ_JBGOOF010000002.1"/>
</dbReference>
<reference evidence="2 3" key="1">
    <citation type="submission" date="2024-06" db="EMBL/GenBank/DDBJ databases">
        <authorList>
            <person name="Steensen K."/>
            <person name="Seneca J."/>
            <person name="Bartlau N."/>
            <person name="Yu A.X."/>
            <person name="Polz M.F."/>
        </authorList>
    </citation>
    <scope>NUCLEOTIDE SEQUENCE [LARGE SCALE GENOMIC DNA]</scope>
    <source>
        <strain evidence="2 3">1F146</strain>
    </source>
</reference>
<accession>A0ABV4MDF2</accession>
<dbReference type="EMBL" id="JBGOOS010000002">
    <property type="protein sequence ID" value="MEZ8207617.1"/>
    <property type="molecule type" value="Genomic_DNA"/>
</dbReference>
<dbReference type="SMART" id="SM01321">
    <property type="entry name" value="Y1_Tnp"/>
    <property type="match status" value="1"/>
</dbReference>
<evidence type="ECO:0000313" key="2">
    <source>
        <dbReference type="EMBL" id="MEZ8207617.1"/>
    </source>
</evidence>
<gene>
    <name evidence="2" type="ORF">ACED39_02345</name>
</gene>
<sequence>MTTARKQQICVDATPYYHCVSRCVRRSFLCGTDPVTKQNYEHRRAWVKRKMMALTQLYCIDICAYAIMSNHYHLVLHINRDKALNLSSLEVVERWQRGHKLPNIVTRWLEGQLTSKAEREACLAIIESWRERLWSLSWFMKELNFEIACQANKEDQCKGHFWESRFKSQALLDEQALAAAMTYVDLNPLRAGIAETPETSDYTSIKARVEALNNQQETAPCLYPFVGNASNHQLDGIPFRLMDYIKLVDWTARQYREGKASLSEDTLPILQRLKVNQVNWFEACTQLERLRCTTVGCTQSAMIAKQMMNRKRINLLRLDS</sequence>
<dbReference type="InterPro" id="IPR036515">
    <property type="entry name" value="Transposase_17_sf"/>
</dbReference>
<dbReference type="PANTHER" id="PTHR34322:SF2">
    <property type="entry name" value="TRANSPOSASE IS200-LIKE DOMAIN-CONTAINING PROTEIN"/>
    <property type="match status" value="1"/>
</dbReference>
<name>A0ABV4MDF2_9VIBR</name>
<organism evidence="2 3">
    <name type="scientific">Vibrio bivalvicida</name>
    <dbReference type="NCBI Taxonomy" id="1276888"/>
    <lineage>
        <taxon>Bacteria</taxon>
        <taxon>Pseudomonadati</taxon>
        <taxon>Pseudomonadota</taxon>
        <taxon>Gammaproteobacteria</taxon>
        <taxon>Vibrionales</taxon>
        <taxon>Vibrionaceae</taxon>
        <taxon>Vibrio</taxon>
        <taxon>Vibrio oreintalis group</taxon>
    </lineage>
</organism>
<keyword evidence="3" id="KW-1185">Reference proteome</keyword>
<comment type="caution">
    <text evidence="2">The sequence shown here is derived from an EMBL/GenBank/DDBJ whole genome shotgun (WGS) entry which is preliminary data.</text>
</comment>
<evidence type="ECO:0000313" key="3">
    <source>
        <dbReference type="Proteomes" id="UP001569151"/>
    </source>
</evidence>
<feature type="domain" description="Transposase IS200-like" evidence="1">
    <location>
        <begin position="13"/>
        <end position="187"/>
    </location>
</feature>
<proteinExistence type="predicted"/>
<dbReference type="Proteomes" id="UP001569151">
    <property type="component" value="Unassembled WGS sequence"/>
</dbReference>
<protein>
    <submittedName>
        <fullName evidence="2">Transposase</fullName>
    </submittedName>
</protein>
<dbReference type="SUPFAM" id="SSF143422">
    <property type="entry name" value="Transposase IS200-like"/>
    <property type="match status" value="1"/>
</dbReference>